<dbReference type="KEGG" id="mmad:MMJJ_06840"/>
<dbReference type="Proteomes" id="UP000239462">
    <property type="component" value="Chromosome"/>
</dbReference>
<dbReference type="RefSeq" id="WP_104837692.1">
    <property type="nucleotide sequence ID" value="NZ_CP026606.1"/>
</dbReference>
<accession>A0A2L1C9Q6</accession>
<dbReference type="GeneID" id="36101775"/>
<protein>
    <submittedName>
        <fullName evidence="1">Uncharacterized protein</fullName>
    </submittedName>
</protein>
<sequence>MAKKHFKNKKTRKRNFSKENAELQSVIKQLKEKGEINKNVLAVVSSTGKWLCIHANNEEKTVIYHNCMIMGDRFRIEV</sequence>
<evidence type="ECO:0000313" key="1">
    <source>
        <dbReference type="EMBL" id="AVB76098.1"/>
    </source>
</evidence>
<organism evidence="1 2">
    <name type="scientific">Methanococcus maripaludis</name>
    <name type="common">Methanococcus deltae</name>
    <dbReference type="NCBI Taxonomy" id="39152"/>
    <lineage>
        <taxon>Archaea</taxon>
        <taxon>Methanobacteriati</taxon>
        <taxon>Methanobacteriota</taxon>
        <taxon>Methanomada group</taxon>
        <taxon>Methanococci</taxon>
        <taxon>Methanococcales</taxon>
        <taxon>Methanococcaceae</taxon>
        <taxon>Methanococcus</taxon>
    </lineage>
</organism>
<proteinExistence type="predicted"/>
<gene>
    <name evidence="1" type="ORF">MMJJ_06840</name>
</gene>
<reference evidence="2" key="1">
    <citation type="journal article" date="2018" name="Genome Announc.">
        <title>Complete Genome Sequence of the Methanococcus maripaludis Type Strain JJ (DSM 2067), a Model for Selenoprotein Synthesis in Archaea.</title>
        <authorList>
            <person name="Poehlein A."/>
            <person name="Heym D."/>
            <person name="Quitzke V."/>
            <person name="Fersch J."/>
            <person name="Daniel R."/>
            <person name="Rother M."/>
        </authorList>
    </citation>
    <scope>NUCLEOTIDE SEQUENCE [LARGE SCALE GENOMIC DNA]</scope>
    <source>
        <strain evidence="2">DSM 2067</strain>
    </source>
</reference>
<evidence type="ECO:0000313" key="2">
    <source>
        <dbReference type="Proteomes" id="UP000239462"/>
    </source>
</evidence>
<name>A0A2L1C9Q6_METMI</name>
<dbReference type="AlphaFoldDB" id="A0A2L1C9Q6"/>
<dbReference type="EMBL" id="CP026606">
    <property type="protein sequence ID" value="AVB76098.1"/>
    <property type="molecule type" value="Genomic_DNA"/>
</dbReference>